<evidence type="ECO:0000256" key="6">
    <source>
        <dbReference type="ARBA" id="ARBA00022737"/>
    </source>
</evidence>
<name>A0A8T1WUI9_9STRA</name>
<comment type="catalytic activity">
    <reaction evidence="13">
        <text>L-seryl-[protein] + ATP = O-phospho-L-seryl-[protein] + ADP + H(+)</text>
        <dbReference type="Rhea" id="RHEA:17989"/>
        <dbReference type="Rhea" id="RHEA-COMP:9863"/>
        <dbReference type="Rhea" id="RHEA-COMP:11604"/>
        <dbReference type="ChEBI" id="CHEBI:15378"/>
        <dbReference type="ChEBI" id="CHEBI:29999"/>
        <dbReference type="ChEBI" id="CHEBI:30616"/>
        <dbReference type="ChEBI" id="CHEBI:83421"/>
        <dbReference type="ChEBI" id="CHEBI:456216"/>
        <dbReference type="EC" id="2.7.11.1"/>
    </reaction>
</comment>
<dbReference type="InterPro" id="IPR001849">
    <property type="entry name" value="PH_domain"/>
</dbReference>
<comment type="cofactor">
    <cofactor evidence="1">
        <name>Mg(2+)</name>
        <dbReference type="ChEBI" id="CHEBI:18420"/>
    </cofactor>
</comment>
<dbReference type="AlphaFoldDB" id="A0A8T1WUI9"/>
<dbReference type="Pfam" id="PF00069">
    <property type="entry name" value="Pkinase"/>
    <property type="match status" value="1"/>
</dbReference>
<evidence type="ECO:0000256" key="13">
    <source>
        <dbReference type="ARBA" id="ARBA00048679"/>
    </source>
</evidence>
<evidence type="ECO:0000256" key="14">
    <source>
        <dbReference type="PROSITE-ProRule" id="PRU10141"/>
    </source>
</evidence>
<reference evidence="18" key="1">
    <citation type="submission" date="2021-02" db="EMBL/GenBank/DDBJ databases">
        <authorList>
            <person name="Palmer J.M."/>
        </authorList>
    </citation>
    <scope>NUCLEOTIDE SEQUENCE</scope>
    <source>
        <strain evidence="18">SCRP23</strain>
    </source>
</reference>
<dbReference type="PROSITE" id="PS00018">
    <property type="entry name" value="EF_HAND_1"/>
    <property type="match status" value="1"/>
</dbReference>
<accession>A0A8T1WUI9</accession>
<dbReference type="InterPro" id="IPR002048">
    <property type="entry name" value="EF_hand_dom"/>
</dbReference>
<comment type="similarity">
    <text evidence="11">Belongs to the protein kinase superfamily. Ser/Thr protein kinase family. CDPK subfamily.</text>
</comment>
<protein>
    <recommendedName>
        <fullName evidence="2">non-specific serine/threonine protein kinase</fullName>
        <ecNumber evidence="2">2.7.11.1</ecNumber>
    </recommendedName>
</protein>
<keyword evidence="4" id="KW-0808">Transferase</keyword>
<dbReference type="InterPro" id="IPR008271">
    <property type="entry name" value="Ser/Thr_kinase_AS"/>
</dbReference>
<dbReference type="SMART" id="SM00233">
    <property type="entry name" value="PH"/>
    <property type="match status" value="1"/>
</dbReference>
<keyword evidence="8" id="KW-0418">Kinase</keyword>
<comment type="catalytic activity">
    <reaction evidence="12">
        <text>L-threonyl-[protein] + ATP = O-phospho-L-threonyl-[protein] + ADP + H(+)</text>
        <dbReference type="Rhea" id="RHEA:46608"/>
        <dbReference type="Rhea" id="RHEA-COMP:11060"/>
        <dbReference type="Rhea" id="RHEA-COMP:11605"/>
        <dbReference type="ChEBI" id="CHEBI:15378"/>
        <dbReference type="ChEBI" id="CHEBI:30013"/>
        <dbReference type="ChEBI" id="CHEBI:30616"/>
        <dbReference type="ChEBI" id="CHEBI:61977"/>
        <dbReference type="ChEBI" id="CHEBI:456216"/>
        <dbReference type="EC" id="2.7.11.1"/>
    </reaction>
</comment>
<dbReference type="FunFam" id="3.30.200.20:FF:000315">
    <property type="entry name" value="Calcium-dependent protein kinase 3"/>
    <property type="match status" value="1"/>
</dbReference>
<dbReference type="InterPro" id="IPR000719">
    <property type="entry name" value="Prot_kinase_dom"/>
</dbReference>
<dbReference type="SMART" id="SM00220">
    <property type="entry name" value="S_TKc"/>
    <property type="match status" value="1"/>
</dbReference>
<keyword evidence="6" id="KW-0677">Repeat</keyword>
<evidence type="ECO:0000259" key="16">
    <source>
        <dbReference type="PROSITE" id="PS50011"/>
    </source>
</evidence>
<comment type="caution">
    <text evidence="18">The sequence shown here is derived from an EMBL/GenBank/DDBJ whole genome shotgun (WGS) entry which is preliminary data.</text>
</comment>
<keyword evidence="5" id="KW-0479">Metal-binding</keyword>
<feature type="domain" description="PH" evidence="15">
    <location>
        <begin position="347"/>
        <end position="450"/>
    </location>
</feature>
<dbReference type="EMBL" id="JAGDFL010000201">
    <property type="protein sequence ID" value="KAG7395543.1"/>
    <property type="molecule type" value="Genomic_DNA"/>
</dbReference>
<dbReference type="EC" id="2.7.11.1" evidence="2"/>
<sequence length="731" mass="80764">MGNTPLTREYRGLTVEEREAAKRFGGEEIHLLRETFKGLAHGKDGGSVDKETFLKCFPMRGLLGERLFEVIDKDGSGSIGYNEFVHGLAILFRGSQKEKLKFIFAIYDLSDAGSISRHELLTMLHQFPESALELVKPTTEDTSPDMSAPSQVMEEVEALVDLAFLPPCPADKRLTFEQFCHWCENTPGVTNLLMSVLPVEAIGANVNSSGNNTAAVTPAEIPNAQAGANGVAAGDLGRMRTKRNSFSNLHVNRPAAKANSISSADTSSRKELEKTRQLLQEAKSACTIDSVATKIQAALVEVDRLLLLPPSVTAALPRCGSCPGSDKSSTTSQSLDDIPGAVAVDDSISVSGDLWKRGSRLRQMIKRYYVLQGNFLYYYATQDDTAPRGVTFLSDCYIELAQNEVVEKGVHYYGIDIVQEPGSSREKRTIFTRSVESQKRWEIALRKATDKISIEEVYDVGAQLGRGRFSKVCEATHKTTGVKTAVKVIDKSKLQLTEKELLRTEIAILKLVRHPNIIRLHDVYEDRQYIFIVTELVSGGELFNRIVGRARYTEAEARLVMSPLLESVSYLHRLGIVHRDLKPENILCGETLTDLKIADFGLSKLVHPEELMKMPCGTLNYVAPEVLALVGYGREADIWSLGVIMYLLLRGELPFYGKAKSEVIQKTLHAEINLETDAAWRSISPAGKSLLRGLLTKDPAHRLTAHDALQHEWFSAKTSRPSTPSATGNNN</sequence>
<evidence type="ECO:0000256" key="7">
    <source>
        <dbReference type="ARBA" id="ARBA00022741"/>
    </source>
</evidence>
<dbReference type="PROSITE" id="PS00108">
    <property type="entry name" value="PROTEIN_KINASE_ST"/>
    <property type="match status" value="1"/>
</dbReference>
<evidence type="ECO:0000313" key="19">
    <source>
        <dbReference type="Proteomes" id="UP000693981"/>
    </source>
</evidence>
<dbReference type="PROSITE" id="PS00107">
    <property type="entry name" value="PROTEIN_KINASE_ATP"/>
    <property type="match status" value="1"/>
</dbReference>
<dbReference type="GO" id="GO:0004674">
    <property type="term" value="F:protein serine/threonine kinase activity"/>
    <property type="evidence" value="ECO:0007669"/>
    <property type="project" value="UniProtKB-KW"/>
</dbReference>
<keyword evidence="10 14" id="KW-0067">ATP-binding</keyword>
<gene>
    <name evidence="18" type="ORF">PHYBOEH_003632</name>
</gene>
<proteinExistence type="inferred from homology"/>
<dbReference type="GO" id="GO:0005524">
    <property type="term" value="F:ATP binding"/>
    <property type="evidence" value="ECO:0007669"/>
    <property type="project" value="UniProtKB-UniRule"/>
</dbReference>
<evidence type="ECO:0000256" key="9">
    <source>
        <dbReference type="ARBA" id="ARBA00022837"/>
    </source>
</evidence>
<dbReference type="InterPro" id="IPR018247">
    <property type="entry name" value="EF_Hand_1_Ca_BS"/>
</dbReference>
<evidence type="ECO:0000256" key="11">
    <source>
        <dbReference type="ARBA" id="ARBA00024334"/>
    </source>
</evidence>
<evidence type="ECO:0000256" key="1">
    <source>
        <dbReference type="ARBA" id="ARBA00001946"/>
    </source>
</evidence>
<feature type="domain" description="EF-hand" evidence="17">
    <location>
        <begin position="95"/>
        <end position="130"/>
    </location>
</feature>
<evidence type="ECO:0000313" key="18">
    <source>
        <dbReference type="EMBL" id="KAG7395543.1"/>
    </source>
</evidence>
<dbReference type="PROSITE" id="PS50003">
    <property type="entry name" value="PH_DOMAIN"/>
    <property type="match status" value="1"/>
</dbReference>
<evidence type="ECO:0000256" key="3">
    <source>
        <dbReference type="ARBA" id="ARBA00022527"/>
    </source>
</evidence>
<keyword evidence="9" id="KW-0106">Calcium</keyword>
<dbReference type="OrthoDB" id="40902at2759"/>
<evidence type="ECO:0000256" key="10">
    <source>
        <dbReference type="ARBA" id="ARBA00022840"/>
    </source>
</evidence>
<dbReference type="PROSITE" id="PS50011">
    <property type="entry name" value="PROTEIN_KINASE_DOM"/>
    <property type="match status" value="1"/>
</dbReference>
<dbReference type="GO" id="GO:0005509">
    <property type="term" value="F:calcium ion binding"/>
    <property type="evidence" value="ECO:0007669"/>
    <property type="project" value="InterPro"/>
</dbReference>
<dbReference type="InterPro" id="IPR017441">
    <property type="entry name" value="Protein_kinase_ATP_BS"/>
</dbReference>
<dbReference type="PROSITE" id="PS50222">
    <property type="entry name" value="EF_HAND_2"/>
    <property type="match status" value="2"/>
</dbReference>
<evidence type="ECO:0000259" key="17">
    <source>
        <dbReference type="PROSITE" id="PS50222"/>
    </source>
</evidence>
<keyword evidence="3" id="KW-0723">Serine/threonine-protein kinase</keyword>
<dbReference type="PANTHER" id="PTHR24347">
    <property type="entry name" value="SERINE/THREONINE-PROTEIN KINASE"/>
    <property type="match status" value="1"/>
</dbReference>
<organism evidence="18 19">
    <name type="scientific">Phytophthora boehmeriae</name>
    <dbReference type="NCBI Taxonomy" id="109152"/>
    <lineage>
        <taxon>Eukaryota</taxon>
        <taxon>Sar</taxon>
        <taxon>Stramenopiles</taxon>
        <taxon>Oomycota</taxon>
        <taxon>Peronosporomycetes</taxon>
        <taxon>Peronosporales</taxon>
        <taxon>Peronosporaceae</taxon>
        <taxon>Phytophthora</taxon>
    </lineage>
</organism>
<keyword evidence="19" id="KW-1185">Reference proteome</keyword>
<evidence type="ECO:0000256" key="5">
    <source>
        <dbReference type="ARBA" id="ARBA00022723"/>
    </source>
</evidence>
<dbReference type="FunFam" id="1.10.510.10:FF:000571">
    <property type="entry name" value="Maternal embryonic leucine zipper kinase"/>
    <property type="match status" value="1"/>
</dbReference>
<dbReference type="SMART" id="SM00054">
    <property type="entry name" value="EFh"/>
    <property type="match status" value="2"/>
</dbReference>
<dbReference type="Proteomes" id="UP000693981">
    <property type="component" value="Unassembled WGS sequence"/>
</dbReference>
<evidence type="ECO:0000256" key="2">
    <source>
        <dbReference type="ARBA" id="ARBA00012513"/>
    </source>
</evidence>
<feature type="binding site" evidence="14">
    <location>
        <position position="487"/>
    </location>
    <ligand>
        <name>ATP</name>
        <dbReference type="ChEBI" id="CHEBI:30616"/>
    </ligand>
</feature>
<evidence type="ECO:0000256" key="4">
    <source>
        <dbReference type="ARBA" id="ARBA00022679"/>
    </source>
</evidence>
<evidence type="ECO:0000256" key="12">
    <source>
        <dbReference type="ARBA" id="ARBA00047899"/>
    </source>
</evidence>
<feature type="domain" description="EF-hand" evidence="17">
    <location>
        <begin position="65"/>
        <end position="94"/>
    </location>
</feature>
<evidence type="ECO:0000259" key="15">
    <source>
        <dbReference type="PROSITE" id="PS50003"/>
    </source>
</evidence>
<keyword evidence="7 14" id="KW-0547">Nucleotide-binding</keyword>
<feature type="domain" description="Protein kinase" evidence="16">
    <location>
        <begin position="458"/>
        <end position="714"/>
    </location>
</feature>
<dbReference type="CDD" id="cd05117">
    <property type="entry name" value="STKc_CAMK"/>
    <property type="match status" value="1"/>
</dbReference>
<dbReference type="Pfam" id="PF00169">
    <property type="entry name" value="PH"/>
    <property type="match status" value="1"/>
</dbReference>
<evidence type="ECO:0000256" key="8">
    <source>
        <dbReference type="ARBA" id="ARBA00022777"/>
    </source>
</evidence>
<dbReference type="CDD" id="cd00051">
    <property type="entry name" value="EFh"/>
    <property type="match status" value="1"/>
</dbReference>